<comment type="caution">
    <text evidence="3">The sequence shown here is derived from an EMBL/GenBank/DDBJ whole genome shotgun (WGS) entry which is preliminary data.</text>
</comment>
<dbReference type="PANTHER" id="PTHR45527">
    <property type="entry name" value="NONRIBOSOMAL PEPTIDE SYNTHETASE"/>
    <property type="match status" value="1"/>
</dbReference>
<sequence length="470" mass="51912">MQVTTIDHYLPAAGELIEWEVDPTSARSVSSPIPPSFNQAIHLGSAETSHTWLAGTFELPGRIDRDALGLAFHDLIARHGTLHSSFVRGTAGIERHCLDPSALRVVPRSVSRPGSPAEMRDALWERLDIGCQPFGFPAYLLGAIDRDDRSTVVCGFDHAHVDAYSISIVIDDLHRLYTAHRDRYGAPLTDLPMCGNFIDYCHDEQSATAVSISDYRMRDWLRFFDAVDGELPGFPLDLGVRLGERAPQRTAIEPLLDDSSATLFQQFCRRNGTTLFGGVLSAMADAVRRLGGGPELATIFPMHTRREDRWLNAVGWFTTNAPVRVVSTGDLSATARRTGPALRRAIHLGEIPVPQVIANVGGFRQARSDIFMVSYIDYRTLPGARLHESIAAHHISNVSTADDAQFWISRTDRGLALRTRYPDTDRARRTMRAFIDDVRGSLSDAARSQQLSTVVSSPRADVGRKSRESA</sequence>
<feature type="region of interest" description="Disordered" evidence="1">
    <location>
        <begin position="447"/>
        <end position="470"/>
    </location>
</feature>
<reference evidence="3" key="1">
    <citation type="submission" date="2012-02" db="EMBL/GenBank/DDBJ databases">
        <title>Whole genome shotgun sequence of Gordonia otitidis NBRC 100426.</title>
        <authorList>
            <person name="Yoshida I."/>
            <person name="Hosoyama A."/>
            <person name="Tsuchikane K."/>
            <person name="Katsumata H."/>
            <person name="Yamazaki S."/>
            <person name="Fujita N."/>
        </authorList>
    </citation>
    <scope>NUCLEOTIDE SEQUENCE [LARGE SCALE GENOMIC DNA]</scope>
    <source>
        <strain evidence="3">NBRC 100426</strain>
    </source>
</reference>
<feature type="compositionally biased region" description="Polar residues" evidence="1">
    <location>
        <begin position="447"/>
        <end position="456"/>
    </location>
</feature>
<dbReference type="RefSeq" id="WP_007238330.1">
    <property type="nucleotide sequence ID" value="NZ_BAFB01000093.1"/>
</dbReference>
<evidence type="ECO:0000256" key="1">
    <source>
        <dbReference type="SAM" id="MobiDB-lite"/>
    </source>
</evidence>
<evidence type="ECO:0000259" key="2">
    <source>
        <dbReference type="Pfam" id="PF00668"/>
    </source>
</evidence>
<dbReference type="InterPro" id="IPR023213">
    <property type="entry name" value="CAT-like_dom_sf"/>
</dbReference>
<feature type="domain" description="Condensation" evidence="2">
    <location>
        <begin position="46"/>
        <end position="371"/>
    </location>
</feature>
<evidence type="ECO:0000313" key="3">
    <source>
        <dbReference type="EMBL" id="GAB34091.1"/>
    </source>
</evidence>
<dbReference type="SUPFAM" id="SSF52777">
    <property type="entry name" value="CoA-dependent acyltransferases"/>
    <property type="match status" value="2"/>
</dbReference>
<dbReference type="AlphaFoldDB" id="H5TKT3"/>
<dbReference type="InterPro" id="IPR001242">
    <property type="entry name" value="Condensation_dom"/>
</dbReference>
<proteinExistence type="predicted"/>
<dbReference type="Gene3D" id="3.30.559.30">
    <property type="entry name" value="Nonribosomal peptide synthetase, condensation domain"/>
    <property type="match status" value="1"/>
</dbReference>
<feature type="compositionally biased region" description="Basic and acidic residues" evidence="1">
    <location>
        <begin position="461"/>
        <end position="470"/>
    </location>
</feature>
<dbReference type="GO" id="GO:0043041">
    <property type="term" value="P:amino acid activation for nonribosomal peptide biosynthetic process"/>
    <property type="evidence" value="ECO:0007669"/>
    <property type="project" value="TreeGrafter"/>
</dbReference>
<dbReference type="GO" id="GO:0008610">
    <property type="term" value="P:lipid biosynthetic process"/>
    <property type="evidence" value="ECO:0007669"/>
    <property type="project" value="UniProtKB-ARBA"/>
</dbReference>
<dbReference type="GO" id="GO:0003824">
    <property type="term" value="F:catalytic activity"/>
    <property type="evidence" value="ECO:0007669"/>
    <property type="project" value="InterPro"/>
</dbReference>
<accession>H5TKT3</accession>
<dbReference type="Proteomes" id="UP000005038">
    <property type="component" value="Unassembled WGS sequence"/>
</dbReference>
<dbReference type="STRING" id="1108044.GOOTI_093_00180"/>
<evidence type="ECO:0000313" key="4">
    <source>
        <dbReference type="Proteomes" id="UP000005038"/>
    </source>
</evidence>
<protein>
    <recommendedName>
        <fullName evidence="2">Condensation domain-containing protein</fullName>
    </recommendedName>
</protein>
<dbReference type="OrthoDB" id="9789603at2"/>
<dbReference type="PANTHER" id="PTHR45527:SF1">
    <property type="entry name" value="FATTY ACID SYNTHASE"/>
    <property type="match status" value="1"/>
</dbReference>
<dbReference type="GO" id="GO:0031177">
    <property type="term" value="F:phosphopantetheine binding"/>
    <property type="evidence" value="ECO:0007669"/>
    <property type="project" value="TreeGrafter"/>
</dbReference>
<dbReference type="GO" id="GO:0005737">
    <property type="term" value="C:cytoplasm"/>
    <property type="evidence" value="ECO:0007669"/>
    <property type="project" value="TreeGrafter"/>
</dbReference>
<dbReference type="EMBL" id="BAFB01000093">
    <property type="protein sequence ID" value="GAB34091.1"/>
    <property type="molecule type" value="Genomic_DNA"/>
</dbReference>
<gene>
    <name evidence="3" type="ORF">GOOTI_093_00180</name>
</gene>
<dbReference type="Gene3D" id="3.30.559.10">
    <property type="entry name" value="Chloramphenicol acetyltransferase-like domain"/>
    <property type="match status" value="1"/>
</dbReference>
<dbReference type="Pfam" id="PF00668">
    <property type="entry name" value="Condensation"/>
    <property type="match status" value="1"/>
</dbReference>
<dbReference type="GO" id="GO:0044550">
    <property type="term" value="P:secondary metabolite biosynthetic process"/>
    <property type="evidence" value="ECO:0007669"/>
    <property type="project" value="TreeGrafter"/>
</dbReference>
<keyword evidence="4" id="KW-1185">Reference proteome</keyword>
<organism evidence="3 4">
    <name type="scientific">Gordonia otitidis (strain DSM 44809 / CCUG 52243 / JCM 12355 / NBRC 100426 / IFM 10032)</name>
    <dbReference type="NCBI Taxonomy" id="1108044"/>
    <lineage>
        <taxon>Bacteria</taxon>
        <taxon>Bacillati</taxon>
        <taxon>Actinomycetota</taxon>
        <taxon>Actinomycetes</taxon>
        <taxon>Mycobacteriales</taxon>
        <taxon>Gordoniaceae</taxon>
        <taxon>Gordonia</taxon>
    </lineage>
</organism>
<name>H5TKT3_GORO1</name>